<proteinExistence type="inferred from homology"/>
<dbReference type="PANTHER" id="PTHR43133">
    <property type="entry name" value="RNA POLYMERASE ECF-TYPE SIGMA FACTO"/>
    <property type="match status" value="1"/>
</dbReference>
<dbReference type="Gene3D" id="1.10.1740.10">
    <property type="match status" value="1"/>
</dbReference>
<keyword evidence="4" id="KW-0804">Transcription</keyword>
<evidence type="ECO:0000259" key="6">
    <source>
        <dbReference type="Pfam" id="PF08281"/>
    </source>
</evidence>
<evidence type="ECO:0000259" key="5">
    <source>
        <dbReference type="Pfam" id="PF04542"/>
    </source>
</evidence>
<dbReference type="OrthoDB" id="7268940at2"/>
<evidence type="ECO:0000256" key="4">
    <source>
        <dbReference type="ARBA" id="ARBA00023163"/>
    </source>
</evidence>
<dbReference type="InterPro" id="IPR014284">
    <property type="entry name" value="RNA_pol_sigma-70_dom"/>
</dbReference>
<dbReference type="NCBIfam" id="TIGR02937">
    <property type="entry name" value="sigma70-ECF"/>
    <property type="match status" value="1"/>
</dbReference>
<keyword evidence="8" id="KW-1185">Reference proteome</keyword>
<dbReference type="PANTHER" id="PTHR43133:SF63">
    <property type="entry name" value="RNA POLYMERASE SIGMA FACTOR FECI-RELATED"/>
    <property type="match status" value="1"/>
</dbReference>
<dbReference type="SUPFAM" id="SSF88659">
    <property type="entry name" value="Sigma3 and sigma4 domains of RNA polymerase sigma factors"/>
    <property type="match status" value="1"/>
</dbReference>
<evidence type="ECO:0000256" key="2">
    <source>
        <dbReference type="ARBA" id="ARBA00023015"/>
    </source>
</evidence>
<dbReference type="Proteomes" id="UP000292085">
    <property type="component" value="Unassembled WGS sequence"/>
</dbReference>
<dbReference type="SUPFAM" id="SSF88946">
    <property type="entry name" value="Sigma2 domain of RNA polymerase sigma factors"/>
    <property type="match status" value="1"/>
</dbReference>
<dbReference type="InterPro" id="IPR039425">
    <property type="entry name" value="RNA_pol_sigma-70-like"/>
</dbReference>
<feature type="domain" description="RNA polymerase sigma factor 70 region 4 type 2" evidence="6">
    <location>
        <begin position="96"/>
        <end position="146"/>
    </location>
</feature>
<evidence type="ECO:0000313" key="8">
    <source>
        <dbReference type="Proteomes" id="UP000292085"/>
    </source>
</evidence>
<dbReference type="Pfam" id="PF04542">
    <property type="entry name" value="Sigma70_r2"/>
    <property type="match status" value="1"/>
</dbReference>
<evidence type="ECO:0000256" key="1">
    <source>
        <dbReference type="ARBA" id="ARBA00010641"/>
    </source>
</evidence>
<dbReference type="Gene3D" id="1.10.10.10">
    <property type="entry name" value="Winged helix-like DNA-binding domain superfamily/Winged helix DNA-binding domain"/>
    <property type="match status" value="1"/>
</dbReference>
<reference evidence="7 8" key="1">
    <citation type="submission" date="2019-02" db="EMBL/GenBank/DDBJ databases">
        <authorList>
            <person name="Li Y."/>
        </authorList>
    </citation>
    <scope>NUCLEOTIDE SEQUENCE [LARGE SCALE GENOMIC DNA]</scope>
    <source>
        <strain evidence="7 8">3-7</strain>
    </source>
</reference>
<keyword evidence="3" id="KW-0731">Sigma factor</keyword>
<evidence type="ECO:0000256" key="3">
    <source>
        <dbReference type="ARBA" id="ARBA00023082"/>
    </source>
</evidence>
<dbReference type="Pfam" id="PF08281">
    <property type="entry name" value="Sigma70_r4_2"/>
    <property type="match status" value="1"/>
</dbReference>
<comment type="similarity">
    <text evidence="1">Belongs to the sigma-70 factor family. ECF subfamily.</text>
</comment>
<dbReference type="GO" id="GO:0016987">
    <property type="term" value="F:sigma factor activity"/>
    <property type="evidence" value="ECO:0007669"/>
    <property type="project" value="UniProtKB-KW"/>
</dbReference>
<dbReference type="InterPro" id="IPR007627">
    <property type="entry name" value="RNA_pol_sigma70_r2"/>
</dbReference>
<dbReference type="InterPro" id="IPR036388">
    <property type="entry name" value="WH-like_DNA-bd_sf"/>
</dbReference>
<protein>
    <submittedName>
        <fullName evidence="7">Sigma-70 family RNA polymerase sigma factor</fullName>
    </submittedName>
</protein>
<dbReference type="GO" id="GO:0003677">
    <property type="term" value="F:DNA binding"/>
    <property type="evidence" value="ECO:0007669"/>
    <property type="project" value="InterPro"/>
</dbReference>
<comment type="caution">
    <text evidence="7">The sequence shown here is derived from an EMBL/GenBank/DDBJ whole genome shotgun (WGS) entry which is preliminary data.</text>
</comment>
<feature type="domain" description="RNA polymerase sigma-70 region 2" evidence="5">
    <location>
        <begin position="3"/>
        <end position="64"/>
    </location>
</feature>
<evidence type="ECO:0000313" key="7">
    <source>
        <dbReference type="EMBL" id="RZF65524.1"/>
    </source>
</evidence>
<gene>
    <name evidence="7" type="ORF">EWE75_05540</name>
</gene>
<dbReference type="AlphaFoldDB" id="A0A4Q6Y6D5"/>
<dbReference type="InterPro" id="IPR013249">
    <property type="entry name" value="RNA_pol_sigma70_r4_t2"/>
</dbReference>
<dbReference type="InterPro" id="IPR013325">
    <property type="entry name" value="RNA_pol_sigma_r2"/>
</dbReference>
<accession>A0A4Q6Y6D5</accession>
<dbReference type="EMBL" id="SGIS01000006">
    <property type="protein sequence ID" value="RZF65524.1"/>
    <property type="molecule type" value="Genomic_DNA"/>
</dbReference>
<dbReference type="InterPro" id="IPR013324">
    <property type="entry name" value="RNA_pol_sigma_r3/r4-like"/>
</dbReference>
<name>A0A4Q6Y6D5_9SPHN</name>
<dbReference type="GO" id="GO:0006352">
    <property type="term" value="P:DNA-templated transcription initiation"/>
    <property type="evidence" value="ECO:0007669"/>
    <property type="project" value="InterPro"/>
</dbReference>
<organism evidence="7 8">
    <name type="scientific">Sphingomonas populi</name>
    <dbReference type="NCBI Taxonomy" id="2484750"/>
    <lineage>
        <taxon>Bacteria</taxon>
        <taxon>Pseudomonadati</taxon>
        <taxon>Pseudomonadota</taxon>
        <taxon>Alphaproteobacteria</taxon>
        <taxon>Sphingomonadales</taxon>
        <taxon>Sphingomonadaceae</taxon>
        <taxon>Sphingomonas</taxon>
    </lineage>
</organism>
<keyword evidence="2" id="KW-0805">Transcription regulation</keyword>
<sequence>MPYEPRIRAWLRRWQVSPEDSDELLQDAYCRIALLESVDHIDRPVAYFFSIVRNLLARRHRRQRIVSLELIAEVDAFQDSPALGLEDQMSDRLIYEKIIALIDALPNRCREIVRLRKLEDWPQKRIAAHLQISEKTVEAQIRIGLRAIREAWDKRDAETWSRSDDRHQAGAKVR</sequence>